<dbReference type="EMBL" id="BMYZ01000001">
    <property type="protein sequence ID" value="GGY61686.1"/>
    <property type="molecule type" value="Genomic_DNA"/>
</dbReference>
<reference evidence="6" key="1">
    <citation type="journal article" date="2019" name="Int. J. Syst. Evol. Microbiol.">
        <title>The Global Catalogue of Microorganisms (GCM) 10K type strain sequencing project: providing services to taxonomists for standard genome sequencing and annotation.</title>
        <authorList>
            <consortium name="The Broad Institute Genomics Platform"/>
            <consortium name="The Broad Institute Genome Sequencing Center for Infectious Disease"/>
            <person name="Wu L."/>
            <person name="Ma J."/>
        </authorList>
    </citation>
    <scope>NUCLEOTIDE SEQUENCE [LARGE SCALE GENOMIC DNA]</scope>
    <source>
        <strain evidence="6">KCTC 32239</strain>
    </source>
</reference>
<evidence type="ECO:0000313" key="6">
    <source>
        <dbReference type="Proteomes" id="UP000619761"/>
    </source>
</evidence>
<evidence type="ECO:0000313" key="5">
    <source>
        <dbReference type="EMBL" id="GGY61686.1"/>
    </source>
</evidence>
<accession>A0ABQ3AP77</accession>
<keyword evidence="2" id="KW-0472">Membrane</keyword>
<sequence length="189" mass="21085">MKNRLFARSILAISMSMFIAGCASADHGYRRHHHHDHVYATYDAYGYGDYGRVVDARPIYRQVAIDVPRESCRVRTVARESRSGDSFTGTVVGGLVGAAIGHEIGDGRGSATAVGGLIGASIGNDAGSKRTVRYRDEEVCRTHYRTEYENRIIGYDVSYRYNGRIYQTRTDRHPGDRIAIAVAMRSRDY</sequence>
<dbReference type="Pfam" id="PF05433">
    <property type="entry name" value="Rick_17kDa_Anti"/>
    <property type="match status" value="1"/>
</dbReference>
<dbReference type="InterPro" id="IPR051407">
    <property type="entry name" value="Bact_OM_lipoprot/Surf_antigen"/>
</dbReference>
<proteinExistence type="predicted"/>
<gene>
    <name evidence="5" type="ORF">GCM10011613_01390</name>
</gene>
<evidence type="ECO:0000259" key="4">
    <source>
        <dbReference type="Pfam" id="PF05433"/>
    </source>
</evidence>
<feature type="domain" description="Glycine zipper 2TM" evidence="4">
    <location>
        <begin position="89"/>
        <end position="127"/>
    </location>
</feature>
<feature type="chain" id="PRO_5045395847" evidence="3">
    <location>
        <begin position="26"/>
        <end position="189"/>
    </location>
</feature>
<protein>
    <submittedName>
        <fullName evidence="5">Membrane protein</fullName>
    </submittedName>
</protein>
<evidence type="ECO:0000256" key="2">
    <source>
        <dbReference type="ARBA" id="ARBA00023136"/>
    </source>
</evidence>
<dbReference type="RefSeq" id="WP_189415106.1">
    <property type="nucleotide sequence ID" value="NZ_BMYZ01000001.1"/>
</dbReference>
<evidence type="ECO:0000256" key="3">
    <source>
        <dbReference type="SAM" id="SignalP"/>
    </source>
</evidence>
<dbReference type="PROSITE" id="PS51257">
    <property type="entry name" value="PROKAR_LIPOPROTEIN"/>
    <property type="match status" value="1"/>
</dbReference>
<dbReference type="InterPro" id="IPR008816">
    <property type="entry name" value="Gly_zipper_2TM_dom"/>
</dbReference>
<name>A0ABQ3AP77_9GAMM</name>
<comment type="subcellular location">
    <subcellularLocation>
        <location evidence="1">Membrane</location>
    </subcellularLocation>
</comment>
<organism evidence="5 6">
    <name type="scientific">Cellvibrio zantedeschiae</name>
    <dbReference type="NCBI Taxonomy" id="1237077"/>
    <lineage>
        <taxon>Bacteria</taxon>
        <taxon>Pseudomonadati</taxon>
        <taxon>Pseudomonadota</taxon>
        <taxon>Gammaproteobacteria</taxon>
        <taxon>Cellvibrionales</taxon>
        <taxon>Cellvibrionaceae</taxon>
        <taxon>Cellvibrio</taxon>
    </lineage>
</organism>
<dbReference type="PANTHER" id="PTHR35603">
    <property type="match status" value="1"/>
</dbReference>
<keyword evidence="3" id="KW-0732">Signal</keyword>
<keyword evidence="6" id="KW-1185">Reference proteome</keyword>
<dbReference type="Proteomes" id="UP000619761">
    <property type="component" value="Unassembled WGS sequence"/>
</dbReference>
<comment type="caution">
    <text evidence="5">The sequence shown here is derived from an EMBL/GenBank/DDBJ whole genome shotgun (WGS) entry which is preliminary data.</text>
</comment>
<dbReference type="PANTHER" id="PTHR35603:SF2">
    <property type="entry name" value="OUTER MEMBRANE LIPOPROTEIN"/>
    <property type="match status" value="1"/>
</dbReference>
<feature type="signal peptide" evidence="3">
    <location>
        <begin position="1"/>
        <end position="25"/>
    </location>
</feature>
<evidence type="ECO:0000256" key="1">
    <source>
        <dbReference type="ARBA" id="ARBA00004370"/>
    </source>
</evidence>